<dbReference type="AlphaFoldDB" id="A0A7R8V668"/>
<dbReference type="InterPro" id="IPR011989">
    <property type="entry name" value="ARM-like"/>
</dbReference>
<dbReference type="OMA" id="MAHKCIP"/>
<protein>
    <recommendedName>
        <fullName evidence="3">Protein kinase domain-containing protein</fullName>
    </recommendedName>
</protein>
<dbReference type="CDD" id="cd14011">
    <property type="entry name" value="PK_SCY1_like"/>
    <property type="match status" value="1"/>
</dbReference>
<comment type="similarity">
    <text evidence="1">Belongs to the protein kinase superfamily.</text>
</comment>
<dbReference type="FunFam" id="3.30.200.20:FF:000179">
    <property type="entry name" value="SCY1 like pseudokinase 2"/>
    <property type="match status" value="1"/>
</dbReference>
<evidence type="ECO:0000313" key="5">
    <source>
        <dbReference type="Proteomes" id="UP000594454"/>
    </source>
</evidence>
<dbReference type="Gene3D" id="1.25.10.10">
    <property type="entry name" value="Leucine-rich Repeat Variant"/>
    <property type="match status" value="1"/>
</dbReference>
<dbReference type="FunFam" id="1.25.10.10:FF:000189">
    <property type="entry name" value="SCY1-like pseudokinase 2"/>
    <property type="match status" value="1"/>
</dbReference>
<gene>
    <name evidence="4" type="ORF">HERILL_LOCUS15165</name>
</gene>
<dbReference type="Pfam" id="PF00069">
    <property type="entry name" value="Pkinase"/>
    <property type="match status" value="1"/>
</dbReference>
<dbReference type="OrthoDB" id="79687at2759"/>
<dbReference type="InterPro" id="IPR051177">
    <property type="entry name" value="CIK-Related_Protein"/>
</dbReference>
<accession>A0A7R8V668</accession>
<reference evidence="4 5" key="1">
    <citation type="submission" date="2020-11" db="EMBL/GenBank/DDBJ databases">
        <authorList>
            <person name="Wallbank WR R."/>
            <person name="Pardo Diaz C."/>
            <person name="Kozak K."/>
            <person name="Martin S."/>
            <person name="Jiggins C."/>
            <person name="Moest M."/>
            <person name="Warren A I."/>
            <person name="Generalovic N T."/>
            <person name="Byers J.R.P. K."/>
            <person name="Montejo-Kovacevich G."/>
            <person name="Yen C E."/>
        </authorList>
    </citation>
    <scope>NUCLEOTIDE SEQUENCE [LARGE SCALE GENOMIC DNA]</scope>
</reference>
<dbReference type="SUPFAM" id="SSF56112">
    <property type="entry name" value="Protein kinase-like (PK-like)"/>
    <property type="match status" value="1"/>
</dbReference>
<feature type="domain" description="Protein kinase" evidence="3">
    <location>
        <begin position="28"/>
        <end position="323"/>
    </location>
</feature>
<dbReference type="Proteomes" id="UP000594454">
    <property type="component" value="Chromosome 6"/>
</dbReference>
<proteinExistence type="inferred from homology"/>
<dbReference type="GO" id="GO:0004672">
    <property type="term" value="F:protein kinase activity"/>
    <property type="evidence" value="ECO:0007669"/>
    <property type="project" value="InterPro"/>
</dbReference>
<evidence type="ECO:0000256" key="2">
    <source>
        <dbReference type="SAM" id="MobiDB-lite"/>
    </source>
</evidence>
<feature type="region of interest" description="Disordered" evidence="2">
    <location>
        <begin position="639"/>
        <end position="668"/>
    </location>
</feature>
<dbReference type="PANTHER" id="PTHR12984:SF6">
    <property type="entry name" value="SCY1-LIKE PROTEIN 2"/>
    <property type="match status" value="1"/>
</dbReference>
<name>A0A7R8V668_HERIL</name>
<dbReference type="EMBL" id="LR899014">
    <property type="protein sequence ID" value="CAD7092835.1"/>
    <property type="molecule type" value="Genomic_DNA"/>
</dbReference>
<dbReference type="InterPro" id="IPR000719">
    <property type="entry name" value="Prot_kinase_dom"/>
</dbReference>
<dbReference type="SMART" id="SM00220">
    <property type="entry name" value="S_TKc"/>
    <property type="match status" value="1"/>
</dbReference>
<sequence>MDVINKLYSSVSSTVSSVLPGNPVTREYEVVEDVGSAGIGLQWKIYKGYKKTTNQEVSVFVFEKKQLERWSKDDRDTMCDILKRGVQQLTKIRHPHVLTVQHPLEESRESLAFAAEPVVFSLANVLSCGSSSTNSGSRPKKLKDFELHEVEIKKGLLQIAEGLRFLHSDMKLVHRNLCPESIIINKQGSWKIFGFDFSIVGKPNEYGIYSWRYLEYNSTMHALTQPYLEYSAPEIALTSENTPASDKFAFGVLIYAIFSEGKPIKLFGKDYNSFRRFAYELKDGKYPSLHCIPKGLLDFVRGLLLIDSANRSKLHQLPKIAYFEDVGVKTLNDLASIYQWDNLQKSVFYKSLTQIIPTFPHRINLQHIIPCLIQEFINPAMVPFVLPNVLLIAENCNKDDFVEQILPSLKPVMKIQDPIQILLIFMKKMDLLLKLTPTEDIKSNVLPMLYRALESNVPQMQELCLGILPTFSSMLDYHATKNALLPRIKKLCLNSPTISVKVNALICIGKMLDNFDKWLVLDEIIPFLSQIDSREPAVLMAIIGIYKITMTNSKLGITKEVMATKIIPFLMPLCIDNGLNVTQFNTIINLVKEMVNRVESEHRKKLEQLSTINRDVSIESITQNTAEDIFKVSNSASAKPLSEIPTPKPTPAPVAKVEAKPQTQKPKPMPDLFQSNINQMRSNPASNFPADMQLANRNNNMISPPSNANLLPKPTGPQFNNSFMSNMQTPNPWASSNTSSLNNAAFIMNNANNNNNGMSSLSLLDPLLGSRKPGVPMNQMKKDTNVINTPLLQPQNPKAEHTGNHINLLSQQDILDFLN</sequence>
<dbReference type="Gene3D" id="1.10.510.10">
    <property type="entry name" value="Transferase(Phosphotransferase) domain 1"/>
    <property type="match status" value="1"/>
</dbReference>
<evidence type="ECO:0000256" key="1">
    <source>
        <dbReference type="ARBA" id="ARBA00038349"/>
    </source>
</evidence>
<dbReference type="Gene3D" id="3.30.200.20">
    <property type="entry name" value="Phosphorylase Kinase, domain 1"/>
    <property type="match status" value="1"/>
</dbReference>
<dbReference type="PROSITE" id="PS50011">
    <property type="entry name" value="PROTEIN_KINASE_DOM"/>
    <property type="match status" value="1"/>
</dbReference>
<dbReference type="SUPFAM" id="SSF48371">
    <property type="entry name" value="ARM repeat"/>
    <property type="match status" value="1"/>
</dbReference>
<dbReference type="InterPro" id="IPR016024">
    <property type="entry name" value="ARM-type_fold"/>
</dbReference>
<dbReference type="GO" id="GO:0005524">
    <property type="term" value="F:ATP binding"/>
    <property type="evidence" value="ECO:0007669"/>
    <property type="project" value="InterPro"/>
</dbReference>
<dbReference type="InParanoid" id="A0A7R8V668"/>
<dbReference type="FunCoup" id="A0A7R8V668">
    <property type="interactions" value="537"/>
</dbReference>
<keyword evidence="5" id="KW-1185">Reference proteome</keyword>
<evidence type="ECO:0000259" key="3">
    <source>
        <dbReference type="PROSITE" id="PS50011"/>
    </source>
</evidence>
<dbReference type="InterPro" id="IPR011009">
    <property type="entry name" value="Kinase-like_dom_sf"/>
</dbReference>
<evidence type="ECO:0000313" key="4">
    <source>
        <dbReference type="EMBL" id="CAD7092835.1"/>
    </source>
</evidence>
<dbReference type="PANTHER" id="PTHR12984">
    <property type="entry name" value="SCY1-RELATED S/T PROTEIN KINASE-LIKE"/>
    <property type="match status" value="1"/>
</dbReference>
<organism evidence="4 5">
    <name type="scientific">Hermetia illucens</name>
    <name type="common">Black soldier fly</name>
    <dbReference type="NCBI Taxonomy" id="343691"/>
    <lineage>
        <taxon>Eukaryota</taxon>
        <taxon>Metazoa</taxon>
        <taxon>Ecdysozoa</taxon>
        <taxon>Arthropoda</taxon>
        <taxon>Hexapoda</taxon>
        <taxon>Insecta</taxon>
        <taxon>Pterygota</taxon>
        <taxon>Neoptera</taxon>
        <taxon>Endopterygota</taxon>
        <taxon>Diptera</taxon>
        <taxon>Brachycera</taxon>
        <taxon>Stratiomyomorpha</taxon>
        <taxon>Stratiomyidae</taxon>
        <taxon>Hermetiinae</taxon>
        <taxon>Hermetia</taxon>
    </lineage>
</organism>